<dbReference type="SUPFAM" id="SSF55785">
    <property type="entry name" value="PYP-like sensor domain (PAS domain)"/>
    <property type="match status" value="1"/>
</dbReference>
<dbReference type="Pfam" id="PF00512">
    <property type="entry name" value="HisKA"/>
    <property type="match status" value="1"/>
</dbReference>
<dbReference type="STRING" id="1707952.A6A03_03200"/>
<dbReference type="SUPFAM" id="SSF47384">
    <property type="entry name" value="Homodimeric domain of signal transducing histidine kinase"/>
    <property type="match status" value="1"/>
</dbReference>
<evidence type="ECO:0000259" key="8">
    <source>
        <dbReference type="PROSITE" id="PS50109"/>
    </source>
</evidence>
<feature type="transmembrane region" description="Helical" evidence="7">
    <location>
        <begin position="67"/>
        <end position="87"/>
    </location>
</feature>
<keyword evidence="7" id="KW-1133">Transmembrane helix</keyword>
<dbReference type="InterPro" id="IPR013656">
    <property type="entry name" value="PAS_4"/>
</dbReference>
<dbReference type="SUPFAM" id="SSF55874">
    <property type="entry name" value="ATPase domain of HSP90 chaperone/DNA topoisomerase II/histidine kinase"/>
    <property type="match status" value="1"/>
</dbReference>
<dbReference type="InterPro" id="IPR003594">
    <property type="entry name" value="HATPase_dom"/>
</dbReference>
<dbReference type="PROSITE" id="PS50112">
    <property type="entry name" value="PAS"/>
    <property type="match status" value="1"/>
</dbReference>
<feature type="transmembrane region" description="Helical" evidence="7">
    <location>
        <begin position="145"/>
        <end position="168"/>
    </location>
</feature>
<keyword evidence="7" id="KW-0472">Membrane</keyword>
<dbReference type="InterPro" id="IPR029016">
    <property type="entry name" value="GAF-like_dom_sf"/>
</dbReference>
<dbReference type="PANTHER" id="PTHR43711:SF26">
    <property type="entry name" value="SENSOR HISTIDINE KINASE RCSC"/>
    <property type="match status" value="1"/>
</dbReference>
<dbReference type="Pfam" id="PF13185">
    <property type="entry name" value="GAF_2"/>
    <property type="match status" value="1"/>
</dbReference>
<keyword evidence="6" id="KW-0902">Two-component regulatory system</keyword>
<comment type="caution">
    <text evidence="10">The sequence shown here is derived from an EMBL/GenBank/DDBJ whole genome shotgun (WGS) entry which is preliminary data.</text>
</comment>
<dbReference type="InterPro" id="IPR036890">
    <property type="entry name" value="HATPase_C_sf"/>
</dbReference>
<dbReference type="RefSeq" id="WP_066789700.1">
    <property type="nucleotide sequence ID" value="NZ_LWQS01000071.1"/>
</dbReference>
<dbReference type="AlphaFoldDB" id="A0A178M7G8"/>
<dbReference type="InterPro" id="IPR031621">
    <property type="entry name" value="HisKA_7TM"/>
</dbReference>
<feature type="domain" description="PAS" evidence="9">
    <location>
        <begin position="238"/>
        <end position="277"/>
    </location>
</feature>
<dbReference type="InterPro" id="IPR003661">
    <property type="entry name" value="HisK_dim/P_dom"/>
</dbReference>
<dbReference type="EMBL" id="LWQS01000071">
    <property type="protein sequence ID" value="OAN44167.1"/>
    <property type="molecule type" value="Genomic_DNA"/>
</dbReference>
<reference evidence="10 11" key="1">
    <citation type="submission" date="2016-04" db="EMBL/GenBank/DDBJ databases">
        <title>Chloroflexus islandicus sp. nov., a thermophilic filamentous anoxygenic phototrophic bacterium from geyser Strokkur (Iceland).</title>
        <authorList>
            <person name="Gaisin V.A."/>
            <person name="Kalashnikov A.M."/>
            <person name="Sukhacheva M.V."/>
            <person name="Grouzdev D.S."/>
            <person name="Ivanov T.M."/>
            <person name="Kuznetsov B."/>
            <person name="Gorlenko V.M."/>
        </authorList>
    </citation>
    <scope>NUCLEOTIDE SEQUENCE [LARGE SCALE GENOMIC DNA]</scope>
    <source>
        <strain evidence="11">isl-2</strain>
    </source>
</reference>
<dbReference type="FunFam" id="1.10.287.130:FF:000001">
    <property type="entry name" value="Two-component sensor histidine kinase"/>
    <property type="match status" value="1"/>
</dbReference>
<dbReference type="InterPro" id="IPR050736">
    <property type="entry name" value="Sensor_HK_Regulatory"/>
</dbReference>
<dbReference type="Proteomes" id="UP000078287">
    <property type="component" value="Unassembled WGS sequence"/>
</dbReference>
<dbReference type="InterPro" id="IPR003018">
    <property type="entry name" value="GAF"/>
</dbReference>
<dbReference type="SMART" id="SM00091">
    <property type="entry name" value="PAS"/>
    <property type="match status" value="1"/>
</dbReference>
<evidence type="ECO:0000256" key="7">
    <source>
        <dbReference type="SAM" id="Phobius"/>
    </source>
</evidence>
<dbReference type="InterPro" id="IPR004358">
    <property type="entry name" value="Sig_transdc_His_kin-like_C"/>
</dbReference>
<feature type="transmembrane region" description="Helical" evidence="7">
    <location>
        <begin position="180"/>
        <end position="198"/>
    </location>
</feature>
<name>A0A178M7G8_9CHLR</name>
<dbReference type="Pfam" id="PF02518">
    <property type="entry name" value="HATPase_c"/>
    <property type="match status" value="1"/>
</dbReference>
<evidence type="ECO:0000259" key="9">
    <source>
        <dbReference type="PROSITE" id="PS50112"/>
    </source>
</evidence>
<feature type="transmembrane region" description="Helical" evidence="7">
    <location>
        <begin position="37"/>
        <end position="55"/>
    </location>
</feature>
<dbReference type="Gene3D" id="3.30.565.10">
    <property type="entry name" value="Histidine kinase-like ATPase, C-terminal domain"/>
    <property type="match status" value="1"/>
</dbReference>
<dbReference type="EC" id="2.7.13.3" evidence="2"/>
<evidence type="ECO:0000256" key="2">
    <source>
        <dbReference type="ARBA" id="ARBA00012438"/>
    </source>
</evidence>
<dbReference type="CDD" id="cd16922">
    <property type="entry name" value="HATPase_EvgS-ArcB-TorS-like"/>
    <property type="match status" value="1"/>
</dbReference>
<dbReference type="PRINTS" id="PR00344">
    <property type="entry name" value="BCTRLSENSOR"/>
</dbReference>
<organism evidence="10 11">
    <name type="scientific">Chloroflexus islandicus</name>
    <dbReference type="NCBI Taxonomy" id="1707952"/>
    <lineage>
        <taxon>Bacteria</taxon>
        <taxon>Bacillati</taxon>
        <taxon>Chloroflexota</taxon>
        <taxon>Chloroflexia</taxon>
        <taxon>Chloroflexales</taxon>
        <taxon>Chloroflexineae</taxon>
        <taxon>Chloroflexaceae</taxon>
        <taxon>Chloroflexus</taxon>
    </lineage>
</organism>
<dbReference type="GO" id="GO:0000155">
    <property type="term" value="F:phosphorelay sensor kinase activity"/>
    <property type="evidence" value="ECO:0007669"/>
    <property type="project" value="InterPro"/>
</dbReference>
<dbReference type="InterPro" id="IPR005467">
    <property type="entry name" value="His_kinase_dom"/>
</dbReference>
<dbReference type="OrthoDB" id="136324at2"/>
<feature type="domain" description="Histidine kinase" evidence="8">
    <location>
        <begin position="533"/>
        <end position="752"/>
    </location>
</feature>
<feature type="transmembrane region" description="Helical" evidence="7">
    <location>
        <begin position="107"/>
        <end position="125"/>
    </location>
</feature>
<keyword evidence="7" id="KW-0812">Transmembrane</keyword>
<dbReference type="Pfam" id="PF08448">
    <property type="entry name" value="PAS_4"/>
    <property type="match status" value="1"/>
</dbReference>
<dbReference type="CDD" id="cd00082">
    <property type="entry name" value="HisKA"/>
    <property type="match status" value="1"/>
</dbReference>
<dbReference type="SUPFAM" id="SSF55781">
    <property type="entry name" value="GAF domain-like"/>
    <property type="match status" value="1"/>
</dbReference>
<protein>
    <recommendedName>
        <fullName evidence="2">histidine kinase</fullName>
        <ecNumber evidence="2">2.7.13.3</ecNumber>
    </recommendedName>
</protein>
<dbReference type="InterPro" id="IPR000014">
    <property type="entry name" value="PAS"/>
</dbReference>
<dbReference type="PROSITE" id="PS50109">
    <property type="entry name" value="HIS_KIN"/>
    <property type="match status" value="1"/>
</dbReference>
<dbReference type="SMART" id="SM00387">
    <property type="entry name" value="HATPase_c"/>
    <property type="match status" value="1"/>
</dbReference>
<evidence type="ECO:0000256" key="5">
    <source>
        <dbReference type="ARBA" id="ARBA00022777"/>
    </source>
</evidence>
<feature type="transmembrane region" description="Helical" evidence="7">
    <location>
        <begin position="6"/>
        <end position="25"/>
    </location>
</feature>
<dbReference type="PANTHER" id="PTHR43711">
    <property type="entry name" value="TWO-COMPONENT HISTIDINE KINASE"/>
    <property type="match status" value="1"/>
</dbReference>
<evidence type="ECO:0000313" key="11">
    <source>
        <dbReference type="Proteomes" id="UP000078287"/>
    </source>
</evidence>
<keyword evidence="3" id="KW-0597">Phosphoprotein</keyword>
<proteinExistence type="predicted"/>
<keyword evidence="4" id="KW-0808">Transferase</keyword>
<evidence type="ECO:0000256" key="3">
    <source>
        <dbReference type="ARBA" id="ARBA00022553"/>
    </source>
</evidence>
<evidence type="ECO:0000256" key="1">
    <source>
        <dbReference type="ARBA" id="ARBA00000085"/>
    </source>
</evidence>
<sequence>MAAIPFVMIYLIPAIISAGLAIMMWQNRYYRGGRPFTLLLAAIAWWNACHALSIADTTFEGTLFWSLLQNVGIVMIGPCWLLIALAYSGEWWRVPRWLRRGIFVPELISLVLALTNNLHYLWWATVEADTSRPFLWLSVTRGPAFWFHTVYAYVCLAIGIIVLARASWQAPPVHRYHARLMLTAALIPAAGNIAFLGGLKVPWNDDPTPILLFISAALGIYTTMRYRLYDLAPLAEQEVIAGLPDGLIVLDSRGLVAEINQHAPRLLGVHSDRWIGRPLTQLVASSPFGRDLQHLLNTTITAPTRPVIFDNGSQAIEVRIRPLQSAAGIATGSLVLVRDVSERMRAEQERARHIAALRLINAIARSANNAQETGSLLNTIARIIVREGHWERVSIGLIDESQQRITVVVDHTTHGTGQLQNEIMSGAAAATLIQRIQQGRPELINLAELTEEDPLAIGLRQAGLQSLLLVPLRHEHYATGILGLATSAPKTMTPTLSELVTAIGELITDAIIRIRLYEQVQRADRLKTGFLATVSHELRTPLTSIIGYTDMLRRGVLGELSPEVQETLGYMKQSSLNLMRLISDILEFSRMEAGQLEMEVEPVEVSAIIQNVAGQMLPQARERNLALLVNIPSELPKVMANAGRLEQVLINLVSNAIKFNRPDGRVEICAEPRGEWVRICVKDTGVGIAPDDQERIFEEFQRVRQPNGQKVHGVGLGLAICRRLITYMGGNIGVESTPGEGSTFFCDLPVVSISRIVGERAGA</sequence>
<evidence type="ECO:0000313" key="10">
    <source>
        <dbReference type="EMBL" id="OAN44167.1"/>
    </source>
</evidence>
<keyword evidence="11" id="KW-1185">Reference proteome</keyword>
<comment type="catalytic activity">
    <reaction evidence="1">
        <text>ATP + protein L-histidine = ADP + protein N-phospho-L-histidine.</text>
        <dbReference type="EC" id="2.7.13.3"/>
    </reaction>
</comment>
<dbReference type="InterPro" id="IPR036097">
    <property type="entry name" value="HisK_dim/P_sf"/>
</dbReference>
<gene>
    <name evidence="10" type="ORF">A6A03_03200</name>
</gene>
<dbReference type="CDD" id="cd00130">
    <property type="entry name" value="PAS"/>
    <property type="match status" value="1"/>
</dbReference>
<accession>A0A178M7G8</accession>
<evidence type="ECO:0000256" key="6">
    <source>
        <dbReference type="ARBA" id="ARBA00023012"/>
    </source>
</evidence>
<dbReference type="NCBIfam" id="TIGR00229">
    <property type="entry name" value="sensory_box"/>
    <property type="match status" value="1"/>
</dbReference>
<dbReference type="FunFam" id="3.30.565.10:FF:000049">
    <property type="entry name" value="Two-component sensor histidine kinase"/>
    <property type="match status" value="1"/>
</dbReference>
<dbReference type="Gene3D" id="3.30.450.40">
    <property type="match status" value="1"/>
</dbReference>
<dbReference type="SMART" id="SM00065">
    <property type="entry name" value="GAF"/>
    <property type="match status" value="1"/>
</dbReference>
<dbReference type="Gene3D" id="3.30.450.20">
    <property type="entry name" value="PAS domain"/>
    <property type="match status" value="1"/>
</dbReference>
<dbReference type="Gene3D" id="1.10.287.130">
    <property type="match status" value="1"/>
</dbReference>
<dbReference type="SMART" id="SM00388">
    <property type="entry name" value="HisKA"/>
    <property type="match status" value="1"/>
</dbReference>
<dbReference type="InterPro" id="IPR035965">
    <property type="entry name" value="PAS-like_dom_sf"/>
</dbReference>
<keyword evidence="5 10" id="KW-0418">Kinase</keyword>
<dbReference type="Pfam" id="PF16927">
    <property type="entry name" value="HisKA_7TM"/>
    <property type="match status" value="1"/>
</dbReference>
<evidence type="ECO:0000256" key="4">
    <source>
        <dbReference type="ARBA" id="ARBA00022679"/>
    </source>
</evidence>